<evidence type="ECO:0000256" key="1">
    <source>
        <dbReference type="ARBA" id="ARBA00023157"/>
    </source>
</evidence>
<feature type="chain" id="PRO_5001590979" description="Sushi domain-containing protein" evidence="3">
    <location>
        <begin position="27"/>
        <end position="117"/>
    </location>
</feature>
<dbReference type="PaxDb" id="8022-A0A060XUM9"/>
<reference evidence="5" key="1">
    <citation type="journal article" date="2014" name="Nat. Commun.">
        <title>The rainbow trout genome provides novel insights into evolution after whole-genome duplication in vertebrates.</title>
        <authorList>
            <person name="Berthelot C."/>
            <person name="Brunet F."/>
            <person name="Chalopin D."/>
            <person name="Juanchich A."/>
            <person name="Bernard M."/>
            <person name="Noel B."/>
            <person name="Bento P."/>
            <person name="Da Silva C."/>
            <person name="Labadie K."/>
            <person name="Alberti A."/>
            <person name="Aury J.M."/>
            <person name="Louis A."/>
            <person name="Dehais P."/>
            <person name="Bardou P."/>
            <person name="Montfort J."/>
            <person name="Klopp C."/>
            <person name="Cabau C."/>
            <person name="Gaspin C."/>
            <person name="Thorgaard G.H."/>
            <person name="Boussaha M."/>
            <person name="Quillet E."/>
            <person name="Guyomard R."/>
            <person name="Galiana D."/>
            <person name="Bobe J."/>
            <person name="Volff J.N."/>
            <person name="Genet C."/>
            <person name="Wincker P."/>
            <person name="Jaillon O."/>
            <person name="Roest Crollius H."/>
            <person name="Guiguen Y."/>
        </authorList>
    </citation>
    <scope>NUCLEOTIDE SEQUENCE [LARGE SCALE GENOMIC DNA]</scope>
</reference>
<evidence type="ECO:0000313" key="5">
    <source>
        <dbReference type="EMBL" id="CDQ83348.1"/>
    </source>
</evidence>
<feature type="signal peptide" evidence="3">
    <location>
        <begin position="1"/>
        <end position="26"/>
    </location>
</feature>
<dbReference type="SUPFAM" id="SSF57535">
    <property type="entry name" value="Complement control module/SCR domain"/>
    <property type="match status" value="1"/>
</dbReference>
<dbReference type="EMBL" id="FR906161">
    <property type="protein sequence ID" value="CDQ83348.1"/>
    <property type="molecule type" value="Genomic_DNA"/>
</dbReference>
<dbReference type="AlphaFoldDB" id="A0A060XUM9"/>
<evidence type="ECO:0000259" key="4">
    <source>
        <dbReference type="PROSITE" id="PS50923"/>
    </source>
</evidence>
<dbReference type="CDD" id="cd00033">
    <property type="entry name" value="CCP"/>
    <property type="match status" value="1"/>
</dbReference>
<keyword evidence="2" id="KW-0768">Sushi</keyword>
<gene>
    <name evidence="5" type="ORF">GSONMT00000935001</name>
</gene>
<feature type="disulfide bond" evidence="2">
    <location>
        <begin position="60"/>
        <end position="87"/>
    </location>
</feature>
<dbReference type="SMART" id="SM00032">
    <property type="entry name" value="CCP"/>
    <property type="match status" value="1"/>
</dbReference>
<dbReference type="Pfam" id="PF00084">
    <property type="entry name" value="Sushi"/>
    <property type="match status" value="1"/>
</dbReference>
<feature type="domain" description="Sushi" evidence="4">
    <location>
        <begin position="27"/>
        <end position="89"/>
    </location>
</feature>
<evidence type="ECO:0000313" key="6">
    <source>
        <dbReference type="Proteomes" id="UP000193380"/>
    </source>
</evidence>
<dbReference type="Gene3D" id="2.10.70.10">
    <property type="entry name" value="Complement Module, domain 1"/>
    <property type="match status" value="1"/>
</dbReference>
<dbReference type="InterPro" id="IPR000436">
    <property type="entry name" value="Sushi_SCR_CCP_dom"/>
</dbReference>
<keyword evidence="1 2" id="KW-1015">Disulfide bond</keyword>
<dbReference type="Proteomes" id="UP000193380">
    <property type="component" value="Unassembled WGS sequence"/>
</dbReference>
<name>A0A060XUM9_ONCMY</name>
<comment type="caution">
    <text evidence="2">Lacks conserved residue(s) required for the propagation of feature annotation.</text>
</comment>
<evidence type="ECO:0000256" key="3">
    <source>
        <dbReference type="SAM" id="SignalP"/>
    </source>
</evidence>
<dbReference type="PROSITE" id="PS50923">
    <property type="entry name" value="SUSHI"/>
    <property type="match status" value="1"/>
</dbReference>
<organism evidence="5 6">
    <name type="scientific">Oncorhynchus mykiss</name>
    <name type="common">Rainbow trout</name>
    <name type="synonym">Salmo gairdneri</name>
    <dbReference type="NCBI Taxonomy" id="8022"/>
    <lineage>
        <taxon>Eukaryota</taxon>
        <taxon>Metazoa</taxon>
        <taxon>Chordata</taxon>
        <taxon>Craniata</taxon>
        <taxon>Vertebrata</taxon>
        <taxon>Euteleostomi</taxon>
        <taxon>Actinopterygii</taxon>
        <taxon>Neopterygii</taxon>
        <taxon>Teleostei</taxon>
        <taxon>Protacanthopterygii</taxon>
        <taxon>Salmoniformes</taxon>
        <taxon>Salmonidae</taxon>
        <taxon>Salmoninae</taxon>
        <taxon>Oncorhynchus</taxon>
    </lineage>
</organism>
<reference evidence="5" key="2">
    <citation type="submission" date="2014-03" db="EMBL/GenBank/DDBJ databases">
        <authorList>
            <person name="Genoscope - CEA"/>
        </authorList>
    </citation>
    <scope>NUCLEOTIDE SEQUENCE</scope>
</reference>
<dbReference type="STRING" id="8022.A0A060XUM9"/>
<protein>
    <recommendedName>
        <fullName evidence="4">Sushi domain-containing protein</fullName>
    </recommendedName>
</protein>
<sequence length="117" mass="12996">MQPSNVCWSLTIWMVQLALTVLTVQAKNCTKPIGGPNMVLSDAFITQETFVDGANVTFKCAIGYASTGRSPPVTCTAGVWSEVKLKCESNIIVYLFLFWKVVPYSCKYFQFLLTHST</sequence>
<keyword evidence="3" id="KW-0732">Signal</keyword>
<evidence type="ECO:0000256" key="2">
    <source>
        <dbReference type="PROSITE-ProRule" id="PRU00302"/>
    </source>
</evidence>
<dbReference type="InterPro" id="IPR035976">
    <property type="entry name" value="Sushi/SCR/CCP_sf"/>
</dbReference>
<accession>A0A060XUM9</accession>
<proteinExistence type="predicted"/>